<dbReference type="Proteomes" id="UP001301797">
    <property type="component" value="Chromosome"/>
</dbReference>
<protein>
    <submittedName>
        <fullName evidence="1">Uncharacterized protein</fullName>
    </submittedName>
</protein>
<organism evidence="1 2">
    <name type="scientific">Methanochimaera problematica</name>
    <dbReference type="NCBI Taxonomy" id="2609417"/>
    <lineage>
        <taxon>Archaea</taxon>
        <taxon>Methanobacteriati</taxon>
        <taxon>Methanobacteriota</taxon>
        <taxon>Stenosarchaea group</taxon>
        <taxon>Methanomicrobia</taxon>
        <taxon>Methanomicrobiales</taxon>
        <taxon>Methanomicrobiaceae</taxon>
        <taxon>Methanochimaera</taxon>
    </lineage>
</organism>
<evidence type="ECO:0000313" key="1">
    <source>
        <dbReference type="EMBL" id="WOF15904.1"/>
    </source>
</evidence>
<keyword evidence="2" id="KW-1185">Reference proteome</keyword>
<dbReference type="EMBL" id="CP043875">
    <property type="protein sequence ID" value="WOF15904.1"/>
    <property type="molecule type" value="Genomic_DNA"/>
</dbReference>
<reference evidence="1 2" key="1">
    <citation type="submission" date="2019-09" db="EMBL/GenBank/DDBJ databases">
        <title>The complete genome of Methanoplanus sp. FWC-SCC4.</title>
        <authorList>
            <person name="Chen S.-C."/>
            <person name="Zhou Y.-Z."/>
            <person name="Lai M.-C."/>
        </authorList>
    </citation>
    <scope>NUCLEOTIDE SEQUENCE [LARGE SCALE GENOMIC DNA]</scope>
    <source>
        <strain evidence="1 2">FWC-SCC4</strain>
    </source>
</reference>
<name>A0AA97FCW1_9EURY</name>
<proteinExistence type="predicted"/>
<evidence type="ECO:0000313" key="2">
    <source>
        <dbReference type="Proteomes" id="UP001301797"/>
    </source>
</evidence>
<sequence>MADMRDRVKKDRGLIKNIELAIPGFRGYRKREDLRIADSMLRLQLADKLKEEVKLPLEGAKEAVAKALNLDMMNDISDLVSKVDTLEAKIRHAEQGYSGISPNYRIGEDQLNVLYEYDWSMINIVHDLADDSQNILSSAEFEDFSGMKSECIKVKKKVLEFGKTFRDRHNTMADLGAF</sequence>
<dbReference type="GeneID" id="85229288"/>
<gene>
    <name evidence="1" type="ORF">F1737_03930</name>
</gene>
<dbReference type="AlphaFoldDB" id="A0AA97FCW1"/>
<dbReference type="KEGG" id="mefw:F1737_03930"/>
<accession>A0AA97FCW1</accession>
<dbReference type="RefSeq" id="WP_317137474.1">
    <property type="nucleotide sequence ID" value="NZ_CP043875.1"/>
</dbReference>